<dbReference type="Pfam" id="PF11716">
    <property type="entry name" value="MDMPI_N"/>
    <property type="match status" value="1"/>
</dbReference>
<dbReference type="EMBL" id="AZHX01001469">
    <property type="protein sequence ID" value="ETX03046.1"/>
    <property type="molecule type" value="Genomic_DNA"/>
</dbReference>
<proteinExistence type="predicted"/>
<reference evidence="3 4" key="1">
    <citation type="journal article" date="2014" name="Nature">
        <title>An environmental bacterial taxon with a large and distinct metabolic repertoire.</title>
        <authorList>
            <person name="Wilson M.C."/>
            <person name="Mori T."/>
            <person name="Ruckert C."/>
            <person name="Uria A.R."/>
            <person name="Helf M.J."/>
            <person name="Takada K."/>
            <person name="Gernert C."/>
            <person name="Steffens U.A."/>
            <person name="Heycke N."/>
            <person name="Schmitt S."/>
            <person name="Rinke C."/>
            <person name="Helfrich E.J."/>
            <person name="Brachmann A.O."/>
            <person name="Gurgui C."/>
            <person name="Wakimoto T."/>
            <person name="Kracht M."/>
            <person name="Crusemann M."/>
            <person name="Hentschel U."/>
            <person name="Abe I."/>
            <person name="Matsunaga S."/>
            <person name="Kalinowski J."/>
            <person name="Takeyama H."/>
            <person name="Piel J."/>
        </authorList>
    </citation>
    <scope>NUCLEOTIDE SEQUENCE [LARGE SCALE GENOMIC DNA]</scope>
    <source>
        <strain evidence="4">TSY2</strain>
    </source>
</reference>
<dbReference type="AlphaFoldDB" id="W4LZ75"/>
<dbReference type="InterPro" id="IPR024344">
    <property type="entry name" value="MDMPI_metal-binding"/>
</dbReference>
<evidence type="ECO:0008006" key="5">
    <source>
        <dbReference type="Google" id="ProtNLM"/>
    </source>
</evidence>
<dbReference type="Gene3D" id="1.20.120.450">
    <property type="entry name" value="dinb family like domain"/>
    <property type="match status" value="1"/>
</dbReference>
<sequence>MREETFADKMAVLREETERISTYLAGLPAESWTHSTACEAWQVQDVVAHLVGVAEFYAGNVSRGLEGDTEAPEGRPPAGLITAAMAADGIALRAVAERQQLGDRLLDQFRAVNVHLVELLASLTPEAQTILCYHPGGMTQAQQFIDLRLKELAVHEWDIRSSLDPSASLSAACLPAIIRLIDGSVASGSIRWGFRPGEPQAEPVRYRFEVTEPVPYQIDLVVSDGAVQQEVGAGTPADVVFRCDTETFVLLVYGRLALDRALQDGRIMASGEPARERLLLSGSRGFKRGFRTLYPLIYECRHETLGNFWIGSDQHP</sequence>
<dbReference type="SUPFAM" id="SSF55718">
    <property type="entry name" value="SCP-like"/>
    <property type="match status" value="1"/>
</dbReference>
<evidence type="ECO:0000259" key="2">
    <source>
        <dbReference type="Pfam" id="PF11716"/>
    </source>
</evidence>
<evidence type="ECO:0000313" key="3">
    <source>
        <dbReference type="EMBL" id="ETX03046.1"/>
    </source>
</evidence>
<dbReference type="HOGENOM" id="CLU_978912_0_0_7"/>
<dbReference type="InterPro" id="IPR003033">
    <property type="entry name" value="SCP2_sterol-bd_dom"/>
</dbReference>
<dbReference type="InterPro" id="IPR036527">
    <property type="entry name" value="SCP2_sterol-bd_dom_sf"/>
</dbReference>
<organism evidence="3 4">
    <name type="scientific">Candidatus Entotheonella gemina</name>
    <dbReference type="NCBI Taxonomy" id="1429439"/>
    <lineage>
        <taxon>Bacteria</taxon>
        <taxon>Pseudomonadati</taxon>
        <taxon>Nitrospinota/Tectimicrobiota group</taxon>
        <taxon>Candidatus Tectimicrobiota</taxon>
        <taxon>Candidatus Entotheonellia</taxon>
        <taxon>Candidatus Entotheonellales</taxon>
        <taxon>Candidatus Entotheonellaceae</taxon>
        <taxon>Candidatus Entotheonella</taxon>
    </lineage>
</organism>
<feature type="domain" description="Mycothiol-dependent maleylpyruvate isomerase metal-binding" evidence="2">
    <location>
        <begin position="13"/>
        <end position="160"/>
    </location>
</feature>
<dbReference type="Proteomes" id="UP000019140">
    <property type="component" value="Unassembled WGS sequence"/>
</dbReference>
<dbReference type="InterPro" id="IPR034660">
    <property type="entry name" value="DinB/YfiT-like"/>
</dbReference>
<evidence type="ECO:0000259" key="1">
    <source>
        <dbReference type="Pfam" id="PF02036"/>
    </source>
</evidence>
<keyword evidence="4" id="KW-1185">Reference proteome</keyword>
<name>W4LZ75_9BACT</name>
<gene>
    <name evidence="3" type="ORF">ETSY2_34250</name>
</gene>
<dbReference type="GO" id="GO:0046872">
    <property type="term" value="F:metal ion binding"/>
    <property type="evidence" value="ECO:0007669"/>
    <property type="project" value="InterPro"/>
</dbReference>
<comment type="caution">
    <text evidence="3">The sequence shown here is derived from an EMBL/GenBank/DDBJ whole genome shotgun (WGS) entry which is preliminary data.</text>
</comment>
<protein>
    <recommendedName>
        <fullName evidence="5">Mycothiol-dependent maleylpyruvate isomerase metal-binding domain-containing protein</fullName>
    </recommendedName>
</protein>
<dbReference type="SUPFAM" id="SSF109854">
    <property type="entry name" value="DinB/YfiT-like putative metalloenzymes"/>
    <property type="match status" value="1"/>
</dbReference>
<feature type="domain" description="SCP2" evidence="1">
    <location>
        <begin position="205"/>
        <end position="272"/>
    </location>
</feature>
<dbReference type="Gene3D" id="3.30.1050.10">
    <property type="entry name" value="SCP2 sterol-binding domain"/>
    <property type="match status" value="1"/>
</dbReference>
<dbReference type="NCBIfam" id="TIGR03083">
    <property type="entry name" value="maleylpyruvate isomerase family mycothiol-dependent enzyme"/>
    <property type="match status" value="1"/>
</dbReference>
<dbReference type="Pfam" id="PF02036">
    <property type="entry name" value="SCP2"/>
    <property type="match status" value="1"/>
</dbReference>
<evidence type="ECO:0000313" key="4">
    <source>
        <dbReference type="Proteomes" id="UP000019140"/>
    </source>
</evidence>
<accession>W4LZ75</accession>
<dbReference type="InterPro" id="IPR017517">
    <property type="entry name" value="Maleyloyr_isom"/>
</dbReference>